<proteinExistence type="predicted"/>
<dbReference type="InterPro" id="IPR055621">
    <property type="entry name" value="DUF7197"/>
</dbReference>
<comment type="caution">
    <text evidence="1">The sequence shown here is derived from an EMBL/GenBank/DDBJ whole genome shotgun (WGS) entry which is preliminary data.</text>
</comment>
<evidence type="ECO:0000313" key="2">
    <source>
        <dbReference type="Proteomes" id="UP001314263"/>
    </source>
</evidence>
<organism evidence="1 2">
    <name type="scientific">Coccomyxa viridis</name>
    <dbReference type="NCBI Taxonomy" id="1274662"/>
    <lineage>
        <taxon>Eukaryota</taxon>
        <taxon>Viridiplantae</taxon>
        <taxon>Chlorophyta</taxon>
        <taxon>core chlorophytes</taxon>
        <taxon>Trebouxiophyceae</taxon>
        <taxon>Trebouxiophyceae incertae sedis</taxon>
        <taxon>Coccomyxaceae</taxon>
        <taxon>Coccomyxa</taxon>
    </lineage>
</organism>
<sequence>MNALITFYKKPGNINRMLEVIRGHSRVSLRLLDFFAANYSKAHNITLTVKDGEENDKASTTQLVVHSSYKSQLRAYSKRNFDPFCRGNHIAFEYADDELLTTTVGQLNFFRWIISNPILEYVEANVDPIEAEMKQTEDAQLRKKRTEELSLSASRSICKNNDVKMLVTFDLPSS</sequence>
<protein>
    <submittedName>
        <fullName evidence="1">Uncharacterized protein</fullName>
    </submittedName>
</protein>
<dbReference type="Pfam" id="PF23827">
    <property type="entry name" value="DUF7197"/>
    <property type="match status" value="1"/>
</dbReference>
<name>A0AAV1I147_9CHLO</name>
<evidence type="ECO:0000313" key="1">
    <source>
        <dbReference type="EMBL" id="CAK0775751.1"/>
    </source>
</evidence>
<keyword evidence="2" id="KW-1185">Reference proteome</keyword>
<dbReference type="AlphaFoldDB" id="A0AAV1I147"/>
<dbReference type="Proteomes" id="UP001314263">
    <property type="component" value="Unassembled WGS sequence"/>
</dbReference>
<dbReference type="EMBL" id="CAUYUE010000005">
    <property type="protein sequence ID" value="CAK0775751.1"/>
    <property type="molecule type" value="Genomic_DNA"/>
</dbReference>
<accession>A0AAV1I147</accession>
<gene>
    <name evidence="1" type="ORF">CVIRNUC_004301</name>
</gene>
<reference evidence="1 2" key="1">
    <citation type="submission" date="2023-10" db="EMBL/GenBank/DDBJ databases">
        <authorList>
            <person name="Maclean D."/>
            <person name="Macfadyen A."/>
        </authorList>
    </citation>
    <scope>NUCLEOTIDE SEQUENCE [LARGE SCALE GENOMIC DNA]</scope>
</reference>